<dbReference type="PANTHER" id="PTHR46203:SF1">
    <property type="entry name" value="MITOCHONDRIAL TRANSLATION RELEASE FACTOR IN RESCUE"/>
    <property type="match status" value="1"/>
</dbReference>
<feature type="compositionally biased region" description="Basic residues" evidence="5">
    <location>
        <begin position="124"/>
        <end position="141"/>
    </location>
</feature>
<feature type="compositionally biased region" description="Basic and acidic residues" evidence="5">
    <location>
        <begin position="112"/>
        <end position="123"/>
    </location>
</feature>
<protein>
    <recommendedName>
        <fullName evidence="6">Prokaryotic-type class I peptide chain release factors domain-containing protein</fullName>
    </recommendedName>
</protein>
<organism evidence="7 8">
    <name type="scientific">Aulographum hederae CBS 113979</name>
    <dbReference type="NCBI Taxonomy" id="1176131"/>
    <lineage>
        <taxon>Eukaryota</taxon>
        <taxon>Fungi</taxon>
        <taxon>Dikarya</taxon>
        <taxon>Ascomycota</taxon>
        <taxon>Pezizomycotina</taxon>
        <taxon>Dothideomycetes</taxon>
        <taxon>Pleosporomycetidae</taxon>
        <taxon>Aulographales</taxon>
        <taxon>Aulographaceae</taxon>
    </lineage>
</organism>
<proteinExistence type="inferred from homology"/>
<dbReference type="GO" id="GO:0003747">
    <property type="term" value="F:translation release factor activity"/>
    <property type="evidence" value="ECO:0007669"/>
    <property type="project" value="InterPro"/>
</dbReference>
<dbReference type="PANTHER" id="PTHR46203">
    <property type="entry name" value="PROBABLE PEPTIDE CHAIN RELEASE FACTOR C12ORF65"/>
    <property type="match status" value="1"/>
</dbReference>
<dbReference type="Proteomes" id="UP000800041">
    <property type="component" value="Unassembled WGS sequence"/>
</dbReference>
<name>A0A6G1HAL7_9PEZI</name>
<dbReference type="Pfam" id="PF00472">
    <property type="entry name" value="RF-1"/>
    <property type="match status" value="1"/>
</dbReference>
<evidence type="ECO:0000256" key="1">
    <source>
        <dbReference type="ARBA" id="ARBA00004173"/>
    </source>
</evidence>
<dbReference type="InterPro" id="IPR052405">
    <property type="entry name" value="Mito_Transl_Release_Factor"/>
</dbReference>
<feature type="compositionally biased region" description="Acidic residues" evidence="5">
    <location>
        <begin position="166"/>
        <end position="198"/>
    </location>
</feature>
<dbReference type="SUPFAM" id="SSF75620">
    <property type="entry name" value="Release factor"/>
    <property type="match status" value="1"/>
</dbReference>
<dbReference type="InterPro" id="IPR045853">
    <property type="entry name" value="Pep_chain_release_fac_I_sf"/>
</dbReference>
<dbReference type="FunFam" id="3.30.160.20:FF:000065">
    <property type="entry name" value="Peptidyl-tRNA hydrolase domain protein"/>
    <property type="match status" value="1"/>
</dbReference>
<feature type="domain" description="Prokaryotic-type class I peptide chain release factors" evidence="6">
    <location>
        <begin position="45"/>
        <end position="144"/>
    </location>
</feature>
<evidence type="ECO:0000313" key="8">
    <source>
        <dbReference type="Proteomes" id="UP000800041"/>
    </source>
</evidence>
<comment type="subcellular location">
    <subcellularLocation>
        <location evidence="1">Mitochondrion</location>
    </subcellularLocation>
</comment>
<evidence type="ECO:0000256" key="4">
    <source>
        <dbReference type="ARBA" id="ARBA00023128"/>
    </source>
</evidence>
<accession>A0A6G1HAL7</accession>
<feature type="compositionally biased region" description="Low complexity" evidence="5">
    <location>
        <begin position="149"/>
        <end position="164"/>
    </location>
</feature>
<evidence type="ECO:0000256" key="3">
    <source>
        <dbReference type="ARBA" id="ARBA00022946"/>
    </source>
</evidence>
<dbReference type="EMBL" id="ML977143">
    <property type="protein sequence ID" value="KAF1990092.1"/>
    <property type="molecule type" value="Genomic_DNA"/>
</dbReference>
<reference evidence="7" key="1">
    <citation type="journal article" date="2020" name="Stud. Mycol.">
        <title>101 Dothideomycetes genomes: a test case for predicting lifestyles and emergence of pathogens.</title>
        <authorList>
            <person name="Haridas S."/>
            <person name="Albert R."/>
            <person name="Binder M."/>
            <person name="Bloem J."/>
            <person name="Labutti K."/>
            <person name="Salamov A."/>
            <person name="Andreopoulos B."/>
            <person name="Baker S."/>
            <person name="Barry K."/>
            <person name="Bills G."/>
            <person name="Bluhm B."/>
            <person name="Cannon C."/>
            <person name="Castanera R."/>
            <person name="Culley D."/>
            <person name="Daum C."/>
            <person name="Ezra D."/>
            <person name="Gonzalez J."/>
            <person name="Henrissat B."/>
            <person name="Kuo A."/>
            <person name="Liang C."/>
            <person name="Lipzen A."/>
            <person name="Lutzoni F."/>
            <person name="Magnuson J."/>
            <person name="Mondo S."/>
            <person name="Nolan M."/>
            <person name="Ohm R."/>
            <person name="Pangilinan J."/>
            <person name="Park H.-J."/>
            <person name="Ramirez L."/>
            <person name="Alfaro M."/>
            <person name="Sun H."/>
            <person name="Tritt A."/>
            <person name="Yoshinaga Y."/>
            <person name="Zwiers L.-H."/>
            <person name="Turgeon B."/>
            <person name="Goodwin S."/>
            <person name="Spatafora J."/>
            <person name="Crous P."/>
            <person name="Grigoriev I."/>
        </authorList>
    </citation>
    <scope>NUCLEOTIDE SEQUENCE</scope>
    <source>
        <strain evidence="7">CBS 113979</strain>
    </source>
</reference>
<dbReference type="AlphaFoldDB" id="A0A6G1HAL7"/>
<gene>
    <name evidence="7" type="ORF">K402DRAFT_390404</name>
</gene>
<dbReference type="InterPro" id="IPR000352">
    <property type="entry name" value="Pep_chain_release_fac_I"/>
</dbReference>
<feature type="region of interest" description="Disordered" evidence="5">
    <location>
        <begin position="23"/>
        <end position="46"/>
    </location>
</feature>
<evidence type="ECO:0000313" key="7">
    <source>
        <dbReference type="EMBL" id="KAF1990092.1"/>
    </source>
</evidence>
<keyword evidence="3" id="KW-0809">Transit peptide</keyword>
<keyword evidence="4" id="KW-0496">Mitochondrion</keyword>
<dbReference type="GO" id="GO:0005739">
    <property type="term" value="C:mitochondrion"/>
    <property type="evidence" value="ECO:0007669"/>
    <property type="project" value="UniProtKB-SubCell"/>
</dbReference>
<evidence type="ECO:0000256" key="5">
    <source>
        <dbReference type="SAM" id="MobiDB-lite"/>
    </source>
</evidence>
<evidence type="ECO:0000259" key="6">
    <source>
        <dbReference type="Pfam" id="PF00472"/>
    </source>
</evidence>
<dbReference type="GO" id="GO:0032543">
    <property type="term" value="P:mitochondrial translation"/>
    <property type="evidence" value="ECO:0007669"/>
    <property type="project" value="UniProtKB-ARBA"/>
</dbReference>
<keyword evidence="8" id="KW-1185">Reference proteome</keyword>
<dbReference type="Gene3D" id="3.30.160.20">
    <property type="match status" value="1"/>
</dbReference>
<dbReference type="OrthoDB" id="277888at2759"/>
<evidence type="ECO:0000256" key="2">
    <source>
        <dbReference type="ARBA" id="ARBA00010835"/>
    </source>
</evidence>
<sequence length="215" mass="23643">MLPRIASRLPPLTKRACLPPAIIRPLSTSSPSLGKRQPPVPPRPTVNEEDITEVFIHGGGTGGQKINKTASKVQLKHLPTGMVLTCQETRSRTENRKIARRKLAERLEEMEKGELSRVAVKRERASKKKASKAKKARRKYRKLEEEKNAAAVAAGGPVVGNIVGQDGEEEEEGEDGEDSDDDDEDDDEEGEDEDDPDVVVDIPEKRSPVPQISNP</sequence>
<comment type="similarity">
    <text evidence="2">Belongs to the prokaryotic/mitochondrial release factor family.</text>
</comment>
<feature type="region of interest" description="Disordered" evidence="5">
    <location>
        <begin position="112"/>
        <end position="215"/>
    </location>
</feature>